<feature type="domain" description="GerMN" evidence="3">
    <location>
        <begin position="231"/>
        <end position="322"/>
    </location>
</feature>
<feature type="region of interest" description="Disordered" evidence="1">
    <location>
        <begin position="119"/>
        <end position="146"/>
    </location>
</feature>
<dbReference type="eggNOG" id="COG5401">
    <property type="taxonomic scope" value="Bacteria"/>
</dbReference>
<evidence type="ECO:0000313" key="4">
    <source>
        <dbReference type="EMBL" id="EIC01636.1"/>
    </source>
</evidence>
<reference evidence="4 5" key="1">
    <citation type="submission" date="2011-09" db="EMBL/GenBank/DDBJ databases">
        <title>The draft genome of Treponema saccharophilum DSM 2985.</title>
        <authorList>
            <consortium name="US DOE Joint Genome Institute (JGI-PGF)"/>
            <person name="Lucas S."/>
            <person name="Copeland A."/>
            <person name="Lapidus A."/>
            <person name="Glavina del Rio T."/>
            <person name="Dalin E."/>
            <person name="Tice H."/>
            <person name="Bruce D."/>
            <person name="Goodwin L."/>
            <person name="Pitluck S."/>
            <person name="Peters L."/>
            <person name="Kyrpides N."/>
            <person name="Mavromatis K."/>
            <person name="Ivanova N."/>
            <person name="Markowitz V."/>
            <person name="Cheng J.-F."/>
            <person name="Hugenholtz P."/>
            <person name="Woyke T."/>
            <person name="Wu D."/>
            <person name="Gronow S."/>
            <person name="Wellnitz S."/>
            <person name="Brambilla E."/>
            <person name="Klenk H.-P."/>
            <person name="Eisen J.A."/>
        </authorList>
    </citation>
    <scope>NUCLEOTIDE SEQUENCE [LARGE SCALE GENOMIC DNA]</scope>
    <source>
        <strain evidence="4 5">DSM 2985</strain>
    </source>
</reference>
<name>H7ELA4_9SPIR</name>
<dbReference type="EMBL" id="AGRW01000048">
    <property type="protein sequence ID" value="EIC01636.1"/>
    <property type="molecule type" value="Genomic_DNA"/>
</dbReference>
<dbReference type="Proteomes" id="UP000003571">
    <property type="component" value="Unassembled WGS sequence"/>
</dbReference>
<evidence type="ECO:0000313" key="5">
    <source>
        <dbReference type="Proteomes" id="UP000003571"/>
    </source>
</evidence>
<keyword evidence="2" id="KW-1133">Transmembrane helix</keyword>
<accession>H7ELA4</accession>
<keyword evidence="5" id="KW-1185">Reference proteome</keyword>
<evidence type="ECO:0000256" key="2">
    <source>
        <dbReference type="SAM" id="Phobius"/>
    </source>
</evidence>
<protein>
    <submittedName>
        <fullName evidence="4">Lipoprotein LpqB, GerMN domain</fullName>
    </submittedName>
</protein>
<dbReference type="PATRIC" id="fig|907348.3.peg.1686"/>
<keyword evidence="2" id="KW-0812">Transmembrane</keyword>
<dbReference type="RefSeq" id="WP_002704651.1">
    <property type="nucleotide sequence ID" value="NZ_AGRW01000048.1"/>
</dbReference>
<proteinExistence type="predicted"/>
<keyword evidence="2" id="KW-0472">Membrane</keyword>
<dbReference type="InterPro" id="IPR019606">
    <property type="entry name" value="GerMN"/>
</dbReference>
<sequence length="337" mass="37670">MSELNEQAVVDEADDEKESLRDFFKSKGLFIIIWLFCFVVVSIVFLVKLDDIKTNLKDTRFFERIFGSTPVFIENHVSKKEKQKTDLGEKETVINIDKISGRNVPRGDDISETIPMEESVWSRPTESLAEEPPADVQQPGDDVGAAGIDYEIPTEEQPAAEVEPPAVYPVEEEFIPKSLPVDNSVFEEKPVRSLADVQMMNAKLWFVSVDADGRITRRQCTRRIVKADAPLTNNIKLILQGPDSRELDDGCMSLIPNGTRLITALVKDGVAFLNFSPEFESNRLGAEGYLAQLQQVVFTSTEFATVKSVQILIDGHKKETLGDGVWIGSPLSRSDFK</sequence>
<dbReference type="OrthoDB" id="306061at2"/>
<evidence type="ECO:0000256" key="1">
    <source>
        <dbReference type="SAM" id="MobiDB-lite"/>
    </source>
</evidence>
<dbReference type="SMART" id="SM00909">
    <property type="entry name" value="Germane"/>
    <property type="match status" value="1"/>
</dbReference>
<dbReference type="Pfam" id="PF10646">
    <property type="entry name" value="Germane"/>
    <property type="match status" value="1"/>
</dbReference>
<dbReference type="AlphaFoldDB" id="H7ELA4"/>
<evidence type="ECO:0000259" key="3">
    <source>
        <dbReference type="SMART" id="SM00909"/>
    </source>
</evidence>
<dbReference type="STRING" id="907348.TresaDRAFT_2025"/>
<comment type="caution">
    <text evidence="4">The sequence shown here is derived from an EMBL/GenBank/DDBJ whole genome shotgun (WGS) entry which is preliminary data.</text>
</comment>
<gene>
    <name evidence="4" type="ORF">TresaDRAFT_2025</name>
</gene>
<keyword evidence="4" id="KW-0449">Lipoprotein</keyword>
<organism evidence="4 5">
    <name type="scientific">Treponema saccharophilum DSM 2985</name>
    <dbReference type="NCBI Taxonomy" id="907348"/>
    <lineage>
        <taxon>Bacteria</taxon>
        <taxon>Pseudomonadati</taxon>
        <taxon>Spirochaetota</taxon>
        <taxon>Spirochaetia</taxon>
        <taxon>Spirochaetales</taxon>
        <taxon>Treponemataceae</taxon>
        <taxon>Treponema</taxon>
    </lineage>
</organism>
<feature type="transmembrane region" description="Helical" evidence="2">
    <location>
        <begin position="28"/>
        <end position="47"/>
    </location>
</feature>